<evidence type="ECO:0000256" key="1">
    <source>
        <dbReference type="ARBA" id="ARBA00022801"/>
    </source>
</evidence>
<reference evidence="6" key="1">
    <citation type="journal article" date="2019" name="Int. J. Syst. Evol. Microbiol.">
        <title>The Global Catalogue of Microorganisms (GCM) 10K type strain sequencing project: providing services to taxonomists for standard genome sequencing and annotation.</title>
        <authorList>
            <consortium name="The Broad Institute Genomics Platform"/>
            <consortium name="The Broad Institute Genome Sequencing Center for Infectious Disease"/>
            <person name="Wu L."/>
            <person name="Ma J."/>
        </authorList>
    </citation>
    <scope>NUCLEOTIDE SEQUENCE [LARGE SCALE GENOMIC DNA]</scope>
    <source>
        <strain evidence="6">JCM 17858</strain>
    </source>
</reference>
<dbReference type="InterPro" id="IPR013830">
    <property type="entry name" value="SGNH_hydro"/>
</dbReference>
<name>A0ABP8QX20_9SPHI</name>
<sequence length="689" mass="78701">MNSLHKMLLLLFCLLQWLFSVQAQKRVACIGDSVTEGYGLTDSADTYPAQLQQILGEDFLVGNFGHSGATLLRKGHNPYHKTQAYQKALQFRPDIIVIALGLNDTDPRNWPNYRYEFIGDYTALIEDFRKVNSQVEVYVCLLTPIFSGHRRFLSGTRAWFDEIQNLIPYISKVNNAELIDNHTILASRIDLFDDYLHPNARGAALLAENVAKYLQPIKQDLAVEYPFGSHMVLQRDEINKLYGRASAFEQVYVSFNGKKIKTRANKLGQWQVELPAQPAGGPYIITLNTQSQKIVLEDVLFGDVFLSSGQSNMAFPLKAALGADSILREAQGYSQVRIFKNKPLVETAHVAWPPEILKEVNELNYFSGSWQVSSRENIGDFSAIAYMAALEVHKKQNIPVGIVDISVGGSNTESWIPRPVLEHDNLLASYIHSWRYSDFIQDFCRERAAKNLELSKVRHQRHPYEPAYNYEAGISRWKDVHFKAVLWYQGESNAHNVEHHEYLFRILVHSWRKIWGEELPFYFVQLSSINRPSWPDFRDSQRRLSNELPRVYMAVSSDLGHPTDVHPRNKLVLGQRLANLLLQFTYGHSIETRSPQPVHYELKEDQLVVTFNPCKVLSLQHGPIIRDLRYLNTKGHIVEVKDVVIVGNSLVIKNIKDINCLQYGYSPYSEGNLIGDNGIPVSTFSLKIR</sequence>
<feature type="signal peptide" evidence="2">
    <location>
        <begin position="1"/>
        <end position="23"/>
    </location>
</feature>
<dbReference type="EMBL" id="BAABGR010000006">
    <property type="protein sequence ID" value="GAA4512305.1"/>
    <property type="molecule type" value="Genomic_DNA"/>
</dbReference>
<dbReference type="RefSeq" id="WP_345064582.1">
    <property type="nucleotide sequence ID" value="NZ_BAABGR010000006.1"/>
</dbReference>
<organism evidence="5 6">
    <name type="scientific">Sphingobacterium thermophilum</name>
    <dbReference type="NCBI Taxonomy" id="768534"/>
    <lineage>
        <taxon>Bacteria</taxon>
        <taxon>Pseudomonadati</taxon>
        <taxon>Bacteroidota</taxon>
        <taxon>Sphingobacteriia</taxon>
        <taxon>Sphingobacteriales</taxon>
        <taxon>Sphingobacteriaceae</taxon>
        <taxon>Sphingobacterium</taxon>
    </lineage>
</organism>
<accession>A0ABP8QX20</accession>
<dbReference type="SUPFAM" id="SSF52266">
    <property type="entry name" value="SGNH hydrolase"/>
    <property type="match status" value="2"/>
</dbReference>
<keyword evidence="1" id="KW-0378">Hydrolase</keyword>
<dbReference type="PANTHER" id="PTHR22901:SF0">
    <property type="entry name" value="SIALATE O-ACETYLESTERASE"/>
    <property type="match status" value="1"/>
</dbReference>
<keyword evidence="2" id="KW-0732">Signal</keyword>
<dbReference type="Gene3D" id="3.40.50.1110">
    <property type="entry name" value="SGNH hydrolase"/>
    <property type="match status" value="2"/>
</dbReference>
<gene>
    <name evidence="5" type="ORF">GCM10023173_06180</name>
</gene>
<evidence type="ECO:0000313" key="5">
    <source>
        <dbReference type="EMBL" id="GAA4512305.1"/>
    </source>
</evidence>
<proteinExistence type="predicted"/>
<feature type="chain" id="PRO_5046453828" evidence="2">
    <location>
        <begin position="24"/>
        <end position="689"/>
    </location>
</feature>
<dbReference type="Pfam" id="PF03629">
    <property type="entry name" value="SASA"/>
    <property type="match status" value="1"/>
</dbReference>
<evidence type="ECO:0000256" key="2">
    <source>
        <dbReference type="SAM" id="SignalP"/>
    </source>
</evidence>
<feature type="domain" description="SGNH hydrolase-type esterase" evidence="4">
    <location>
        <begin position="29"/>
        <end position="204"/>
    </location>
</feature>
<feature type="domain" description="Sialate O-acetylesterase" evidence="3">
    <location>
        <begin position="303"/>
        <end position="582"/>
    </location>
</feature>
<dbReference type="Proteomes" id="UP001500394">
    <property type="component" value="Unassembled WGS sequence"/>
</dbReference>
<dbReference type="InterPro" id="IPR036514">
    <property type="entry name" value="SGNH_hydro_sf"/>
</dbReference>
<keyword evidence="6" id="KW-1185">Reference proteome</keyword>
<evidence type="ECO:0000259" key="4">
    <source>
        <dbReference type="Pfam" id="PF13472"/>
    </source>
</evidence>
<evidence type="ECO:0000313" key="6">
    <source>
        <dbReference type="Proteomes" id="UP001500394"/>
    </source>
</evidence>
<dbReference type="InterPro" id="IPR039329">
    <property type="entry name" value="SIAE"/>
</dbReference>
<dbReference type="InterPro" id="IPR005181">
    <property type="entry name" value="SASA"/>
</dbReference>
<dbReference type="PANTHER" id="PTHR22901">
    <property type="entry name" value="SIALATE O-ACETYLESTERASE"/>
    <property type="match status" value="1"/>
</dbReference>
<evidence type="ECO:0000259" key="3">
    <source>
        <dbReference type="Pfam" id="PF03629"/>
    </source>
</evidence>
<protein>
    <submittedName>
        <fullName evidence="5">GDSL-type esterase/lipase family protein</fullName>
    </submittedName>
</protein>
<dbReference type="Pfam" id="PF13472">
    <property type="entry name" value="Lipase_GDSL_2"/>
    <property type="match status" value="1"/>
</dbReference>
<comment type="caution">
    <text evidence="5">The sequence shown here is derived from an EMBL/GenBank/DDBJ whole genome shotgun (WGS) entry which is preliminary data.</text>
</comment>